<evidence type="ECO:0000256" key="8">
    <source>
        <dbReference type="ARBA" id="ARBA00022918"/>
    </source>
</evidence>
<evidence type="ECO:0000256" key="4">
    <source>
        <dbReference type="ARBA" id="ARBA00022695"/>
    </source>
</evidence>
<dbReference type="PROSITE" id="PS50878">
    <property type="entry name" value="RT_POL"/>
    <property type="match status" value="1"/>
</dbReference>
<dbReference type="Pfam" id="PF00078">
    <property type="entry name" value="RVT_1"/>
    <property type="match status" value="1"/>
</dbReference>
<dbReference type="InterPro" id="IPR043128">
    <property type="entry name" value="Rev_trsase/Diguanyl_cyclase"/>
</dbReference>
<dbReference type="Gene3D" id="3.30.70.270">
    <property type="match status" value="2"/>
</dbReference>
<evidence type="ECO:0000313" key="11">
    <source>
        <dbReference type="Proteomes" id="UP000053661"/>
    </source>
</evidence>
<evidence type="ECO:0000256" key="3">
    <source>
        <dbReference type="ARBA" id="ARBA00022679"/>
    </source>
</evidence>
<keyword evidence="6" id="KW-0255">Endonuclease</keyword>
<dbReference type="Pfam" id="PF06817">
    <property type="entry name" value="RVT_thumb"/>
    <property type="match status" value="1"/>
</dbReference>
<evidence type="ECO:0000259" key="9">
    <source>
        <dbReference type="PROSITE" id="PS50878"/>
    </source>
</evidence>
<dbReference type="Gene3D" id="3.10.10.10">
    <property type="entry name" value="HIV Type 1 Reverse Transcriptase, subunit A, domain 1"/>
    <property type="match status" value="1"/>
</dbReference>
<organism evidence="10 11">
    <name type="scientific">Tauraco erythrolophus</name>
    <name type="common">Red-crested turaco</name>
    <dbReference type="NCBI Taxonomy" id="121530"/>
    <lineage>
        <taxon>Eukaryota</taxon>
        <taxon>Metazoa</taxon>
        <taxon>Chordata</taxon>
        <taxon>Craniata</taxon>
        <taxon>Vertebrata</taxon>
        <taxon>Euteleostomi</taxon>
        <taxon>Archelosauria</taxon>
        <taxon>Archosauria</taxon>
        <taxon>Dinosauria</taxon>
        <taxon>Saurischia</taxon>
        <taxon>Theropoda</taxon>
        <taxon>Coelurosauria</taxon>
        <taxon>Aves</taxon>
        <taxon>Neognathae</taxon>
        <taxon>Neoaves</taxon>
        <taxon>Otidimorphae</taxon>
        <taxon>Musophagiformes</taxon>
        <taxon>Musophagidae</taxon>
        <taxon>Tauraco</taxon>
    </lineage>
</organism>
<dbReference type="InterPro" id="IPR000477">
    <property type="entry name" value="RT_dom"/>
</dbReference>
<sequence length="258" mass="29683">WPLPLEKLRALHDLIERELQCNHIEESTSPWNTPVFVIKKKDKSKFRFLHDLRAVNRQMEDMGPLQPGLPIASAIPVHWPVVVMDIKDCFFSIPLHPEDCQRFAFSIPSINLQEPAKRYQWRVLPQGMKNSPVICQKTVVRVLQPVRDNYPQATIIHYMDDILISTSSKERLSQLETAVKEHLTMAGLDIQEAKTQQGDKIHYLGSVIQGPKVYPQEIRLETDIKTLHDAQKLVGSLQWLRNAIGIPPYIMAPLYDLL</sequence>
<comment type="similarity">
    <text evidence="1">Belongs to the beta type-B retroviral polymerase family. HERV class-II K(HML-2) pol subfamily.</text>
</comment>
<keyword evidence="11" id="KW-1185">Reference proteome</keyword>
<proteinExistence type="inferred from homology"/>
<accession>A0A093CYU8</accession>
<feature type="domain" description="Reverse transcriptase" evidence="9">
    <location>
        <begin position="19"/>
        <end position="208"/>
    </location>
</feature>
<keyword evidence="8" id="KW-0695">RNA-directed DNA polymerase</keyword>
<dbReference type="EC" id="3.1.26.4" evidence="2"/>
<dbReference type="GO" id="GO:0035613">
    <property type="term" value="F:RNA stem-loop binding"/>
    <property type="evidence" value="ECO:0007669"/>
    <property type="project" value="TreeGrafter"/>
</dbReference>
<dbReference type="PANTHER" id="PTHR41694:SF3">
    <property type="entry name" value="RNA-DIRECTED DNA POLYMERASE-RELATED"/>
    <property type="match status" value="1"/>
</dbReference>
<dbReference type="GO" id="GO:0003964">
    <property type="term" value="F:RNA-directed DNA polymerase activity"/>
    <property type="evidence" value="ECO:0007669"/>
    <property type="project" value="UniProtKB-KW"/>
</dbReference>
<keyword evidence="4" id="KW-0548">Nucleotidyltransferase</keyword>
<protein>
    <recommendedName>
        <fullName evidence="2">ribonuclease H</fullName>
        <ecNumber evidence="2">3.1.26.4</ecNumber>
    </recommendedName>
</protein>
<dbReference type="GO" id="GO:0004523">
    <property type="term" value="F:RNA-DNA hybrid ribonuclease activity"/>
    <property type="evidence" value="ECO:0007669"/>
    <property type="project" value="UniProtKB-EC"/>
</dbReference>
<gene>
    <name evidence="10" type="ORF">N340_06937</name>
</gene>
<dbReference type="AlphaFoldDB" id="A0A093CYU8"/>
<keyword evidence="3" id="KW-0808">Transferase</keyword>
<evidence type="ECO:0000256" key="7">
    <source>
        <dbReference type="ARBA" id="ARBA00022801"/>
    </source>
</evidence>
<evidence type="ECO:0000256" key="6">
    <source>
        <dbReference type="ARBA" id="ARBA00022759"/>
    </source>
</evidence>
<dbReference type="EMBL" id="KL473204">
    <property type="protein sequence ID" value="KFV19648.1"/>
    <property type="molecule type" value="Genomic_DNA"/>
</dbReference>
<dbReference type="PANTHER" id="PTHR41694">
    <property type="entry name" value="ENDOGENOUS RETROVIRUS GROUP K MEMBER POL PROTEIN"/>
    <property type="match status" value="1"/>
</dbReference>
<evidence type="ECO:0000256" key="1">
    <source>
        <dbReference type="ARBA" id="ARBA00010879"/>
    </source>
</evidence>
<feature type="non-terminal residue" evidence="10">
    <location>
        <position position="1"/>
    </location>
</feature>
<dbReference type="Proteomes" id="UP000053661">
    <property type="component" value="Unassembled WGS sequence"/>
</dbReference>
<dbReference type="SUPFAM" id="SSF56672">
    <property type="entry name" value="DNA/RNA polymerases"/>
    <property type="match status" value="1"/>
</dbReference>
<feature type="non-terminal residue" evidence="10">
    <location>
        <position position="258"/>
    </location>
</feature>
<keyword evidence="7" id="KW-0378">Hydrolase</keyword>
<keyword evidence="5" id="KW-0540">Nuclease</keyword>
<evidence type="ECO:0000313" key="10">
    <source>
        <dbReference type="EMBL" id="KFV19648.1"/>
    </source>
</evidence>
<name>A0A093CYU8_TAUER</name>
<dbReference type="InterPro" id="IPR043502">
    <property type="entry name" value="DNA/RNA_pol_sf"/>
</dbReference>
<dbReference type="InterPro" id="IPR010661">
    <property type="entry name" value="RVT_thumb"/>
</dbReference>
<evidence type="ECO:0000256" key="5">
    <source>
        <dbReference type="ARBA" id="ARBA00022722"/>
    </source>
</evidence>
<reference evidence="10 11" key="1">
    <citation type="submission" date="2014-04" db="EMBL/GenBank/DDBJ databases">
        <title>Genome evolution of avian class.</title>
        <authorList>
            <person name="Zhang G."/>
            <person name="Li C."/>
        </authorList>
    </citation>
    <scope>NUCLEOTIDE SEQUENCE [LARGE SCALE GENOMIC DNA]</scope>
    <source>
        <strain evidence="10">BGI_N340</strain>
    </source>
</reference>
<evidence type="ECO:0000256" key="2">
    <source>
        <dbReference type="ARBA" id="ARBA00012180"/>
    </source>
</evidence>